<evidence type="ECO:0000313" key="14">
    <source>
        <dbReference type="EMBL" id="KAI1898764.1"/>
    </source>
</evidence>
<keyword evidence="15" id="KW-1185">Reference proteome</keyword>
<dbReference type="PRINTS" id="PR01157">
    <property type="entry name" value="P2YPURNOCPTR"/>
</dbReference>
<feature type="transmembrane region" description="Helical" evidence="12">
    <location>
        <begin position="77"/>
        <end position="101"/>
    </location>
</feature>
<dbReference type="InterPro" id="IPR000276">
    <property type="entry name" value="GPCR_Rhodpsn"/>
</dbReference>
<evidence type="ECO:0000259" key="13">
    <source>
        <dbReference type="PROSITE" id="PS50262"/>
    </source>
</evidence>
<accession>A0A8T3DSI6</accession>
<feature type="transmembrane region" description="Helical" evidence="12">
    <location>
        <begin position="113"/>
        <end position="133"/>
    </location>
</feature>
<dbReference type="Pfam" id="PF00001">
    <property type="entry name" value="7tm_1"/>
    <property type="match status" value="1"/>
</dbReference>
<feature type="transmembrane region" description="Helical" evidence="12">
    <location>
        <begin position="237"/>
        <end position="261"/>
    </location>
</feature>
<dbReference type="EMBL" id="JAERUA010000006">
    <property type="protein sequence ID" value="KAI1898764.1"/>
    <property type="molecule type" value="Genomic_DNA"/>
</dbReference>
<dbReference type="FunFam" id="1.20.1070.10:FF:000017">
    <property type="entry name" value="lysophosphatidic acid receptor 4"/>
    <property type="match status" value="1"/>
</dbReference>
<feature type="transmembrane region" description="Helical" evidence="12">
    <location>
        <begin position="186"/>
        <end position="210"/>
    </location>
</feature>
<dbReference type="Proteomes" id="UP000829720">
    <property type="component" value="Unassembled WGS sequence"/>
</dbReference>
<feature type="transmembrane region" description="Helical" evidence="12">
    <location>
        <begin position="331"/>
        <end position="353"/>
    </location>
</feature>
<organism evidence="14 15">
    <name type="scientific">Albula goreensis</name>
    <dbReference type="NCBI Taxonomy" id="1534307"/>
    <lineage>
        <taxon>Eukaryota</taxon>
        <taxon>Metazoa</taxon>
        <taxon>Chordata</taxon>
        <taxon>Craniata</taxon>
        <taxon>Vertebrata</taxon>
        <taxon>Euteleostomi</taxon>
        <taxon>Actinopterygii</taxon>
        <taxon>Neopterygii</taxon>
        <taxon>Teleostei</taxon>
        <taxon>Albuliformes</taxon>
        <taxon>Albulidae</taxon>
        <taxon>Albula</taxon>
    </lineage>
</organism>
<feature type="domain" description="G-protein coupled receptors family 1 profile" evidence="13">
    <location>
        <begin position="90"/>
        <end position="350"/>
    </location>
</feature>
<proteinExistence type="predicted"/>
<keyword evidence="5 12" id="KW-1133">Transmembrane helix</keyword>
<feature type="transmembrane region" description="Helical" evidence="12">
    <location>
        <begin position="153"/>
        <end position="174"/>
    </location>
</feature>
<evidence type="ECO:0000256" key="2">
    <source>
        <dbReference type="ARBA" id="ARBA00022475"/>
    </source>
</evidence>
<dbReference type="GO" id="GO:0005886">
    <property type="term" value="C:plasma membrane"/>
    <property type="evidence" value="ECO:0007669"/>
    <property type="project" value="UniProtKB-SubCell"/>
</dbReference>
<evidence type="ECO:0000256" key="5">
    <source>
        <dbReference type="ARBA" id="ARBA00022989"/>
    </source>
</evidence>
<keyword evidence="10" id="KW-0675">Receptor</keyword>
<keyword evidence="7" id="KW-1064">Adaptive immunity</keyword>
<evidence type="ECO:0000313" key="15">
    <source>
        <dbReference type="Proteomes" id="UP000829720"/>
    </source>
</evidence>
<dbReference type="PANTHER" id="PTHR24231">
    <property type="entry name" value="PURINOCEPTOR-RELATED G-PROTEIN COUPLED RECEPTOR"/>
    <property type="match status" value="1"/>
</dbReference>
<evidence type="ECO:0000256" key="1">
    <source>
        <dbReference type="ARBA" id="ARBA00004651"/>
    </source>
</evidence>
<keyword evidence="3 12" id="KW-0812">Transmembrane</keyword>
<evidence type="ECO:0000256" key="11">
    <source>
        <dbReference type="ARBA" id="ARBA00023224"/>
    </source>
</evidence>
<dbReference type="AlphaFoldDB" id="A0A8T3DSI6"/>
<name>A0A8T3DSI6_9TELE</name>
<evidence type="ECO:0000256" key="9">
    <source>
        <dbReference type="ARBA" id="ARBA00023157"/>
    </source>
</evidence>
<dbReference type="InterPro" id="IPR017452">
    <property type="entry name" value="GPCR_Rhodpsn_7TM"/>
</dbReference>
<keyword evidence="8 12" id="KW-0472">Membrane</keyword>
<keyword evidence="4" id="KW-0391">Immunity</keyword>
<dbReference type="PANTHER" id="PTHR24231:SF52">
    <property type="entry name" value="CYSTEINYL LEUKOTRIENE RECEPTOR 2-LIKE"/>
    <property type="match status" value="1"/>
</dbReference>
<evidence type="ECO:0000256" key="3">
    <source>
        <dbReference type="ARBA" id="ARBA00022692"/>
    </source>
</evidence>
<protein>
    <recommendedName>
        <fullName evidence="13">G-protein coupled receptors family 1 profile domain-containing protein</fullName>
    </recommendedName>
</protein>
<dbReference type="GO" id="GO:0004930">
    <property type="term" value="F:G protein-coupled receptor activity"/>
    <property type="evidence" value="ECO:0007669"/>
    <property type="project" value="UniProtKB-KW"/>
</dbReference>
<evidence type="ECO:0000256" key="8">
    <source>
        <dbReference type="ARBA" id="ARBA00023136"/>
    </source>
</evidence>
<evidence type="ECO:0000256" key="6">
    <source>
        <dbReference type="ARBA" id="ARBA00023040"/>
    </source>
</evidence>
<dbReference type="GO" id="GO:0002250">
    <property type="term" value="P:adaptive immune response"/>
    <property type="evidence" value="ECO:0007669"/>
    <property type="project" value="UniProtKB-KW"/>
</dbReference>
<keyword evidence="9" id="KW-1015">Disulfide bond</keyword>
<gene>
    <name evidence="14" type="ORF">AGOR_G00075730</name>
</gene>
<keyword evidence="6" id="KW-0297">G-protein coupled receptor</keyword>
<reference evidence="14" key="1">
    <citation type="submission" date="2021-01" db="EMBL/GenBank/DDBJ databases">
        <authorList>
            <person name="Zahm M."/>
            <person name="Roques C."/>
            <person name="Cabau C."/>
            <person name="Klopp C."/>
            <person name="Donnadieu C."/>
            <person name="Jouanno E."/>
            <person name="Lampietro C."/>
            <person name="Louis A."/>
            <person name="Herpin A."/>
            <person name="Echchiki A."/>
            <person name="Berthelot C."/>
            <person name="Parey E."/>
            <person name="Roest-Crollius H."/>
            <person name="Braasch I."/>
            <person name="Postlethwait J."/>
            <person name="Bobe J."/>
            <person name="Montfort J."/>
            <person name="Bouchez O."/>
            <person name="Begum T."/>
            <person name="Mejri S."/>
            <person name="Adams A."/>
            <person name="Chen W.-J."/>
            <person name="Guiguen Y."/>
        </authorList>
    </citation>
    <scope>NUCLEOTIDE SEQUENCE</scope>
    <source>
        <tissue evidence="14">Blood</tissue>
    </source>
</reference>
<evidence type="ECO:0000256" key="10">
    <source>
        <dbReference type="ARBA" id="ARBA00023170"/>
    </source>
</evidence>
<dbReference type="OrthoDB" id="9990906at2759"/>
<evidence type="ECO:0000256" key="4">
    <source>
        <dbReference type="ARBA" id="ARBA00022859"/>
    </source>
</evidence>
<comment type="caution">
    <text evidence="14">The sequence shown here is derived from an EMBL/GenBank/DDBJ whole genome shotgun (WGS) entry which is preliminary data.</text>
</comment>
<evidence type="ECO:0000256" key="7">
    <source>
        <dbReference type="ARBA" id="ARBA00023130"/>
    </source>
</evidence>
<keyword evidence="2" id="KW-1003">Cell membrane</keyword>
<feature type="transmembrane region" description="Helical" evidence="12">
    <location>
        <begin position="282"/>
        <end position="302"/>
    </location>
</feature>
<dbReference type="PRINTS" id="PR00237">
    <property type="entry name" value="GPCRRHODOPSN"/>
</dbReference>
<evidence type="ECO:0000256" key="12">
    <source>
        <dbReference type="SAM" id="Phobius"/>
    </source>
</evidence>
<dbReference type="Gene3D" id="1.20.1070.10">
    <property type="entry name" value="Rhodopsin 7-helix transmembrane proteins"/>
    <property type="match status" value="1"/>
</dbReference>
<sequence>MPFSLALSLSEKKRGVLSLNCVCTVHGHKYGATYIEEMTALLTADSSHLPNNSDLSGTISTNQTCGNNIRFKYQAYTITYCIIFPVGLLCNSLALLVFICFTPKKSANTVFMINLALSDLGFSLTLPFRLVYYLRDGQWDFPDWLCRWCVYSFYLNLYTSVLFLTGLSVLRYLAVLHPMRHKTLVTVWRACWVCLGIWLFVAISSIPFLLSGTHTGIQGKTRCFEPKGLGSWQRILALNYVALIFGFLLPFLTILACYGRIIHRLTTQRRALSRTRVNRQRSVQLVAVVLATFLFCFLPYHVARTAHLHAVVFLNSSQPQECWLKEILQKILVLTLCLATSNSCFNPLLYYFAGETFRKAIRTASLHSRGSFNSFNHGSLLNWRNKSSPTPLSSPVNNKGQPCLMVQDNNVILNQVVQL</sequence>
<keyword evidence="11" id="KW-0807">Transducer</keyword>
<dbReference type="SUPFAM" id="SSF81321">
    <property type="entry name" value="Family A G protein-coupled receptor-like"/>
    <property type="match status" value="1"/>
</dbReference>
<dbReference type="PROSITE" id="PS50262">
    <property type="entry name" value="G_PROTEIN_RECEP_F1_2"/>
    <property type="match status" value="1"/>
</dbReference>
<comment type="subcellular location">
    <subcellularLocation>
        <location evidence="1">Cell membrane</location>
        <topology evidence="1">Multi-pass membrane protein</topology>
    </subcellularLocation>
</comment>